<proteinExistence type="predicted"/>
<dbReference type="Proteomes" id="UP000789375">
    <property type="component" value="Unassembled WGS sequence"/>
</dbReference>
<evidence type="ECO:0000313" key="2">
    <source>
        <dbReference type="EMBL" id="CAG8499977.1"/>
    </source>
</evidence>
<feature type="compositionally biased region" description="Basic and acidic residues" evidence="1">
    <location>
        <begin position="135"/>
        <end position="150"/>
    </location>
</feature>
<comment type="caution">
    <text evidence="2">The sequence shown here is derived from an EMBL/GenBank/DDBJ whole genome shotgun (WGS) entry which is preliminary data.</text>
</comment>
<accession>A0A9N8ZLL3</accession>
<name>A0A9N8ZLL3_FUNMO</name>
<dbReference type="AlphaFoldDB" id="A0A9N8ZLL3"/>
<sequence>MQSPSILDFSHPPSKITPKQDFENQFETYMKQQKVDKNNNSASSTSTTSQDIPSVTTGLMYKLSAIAAYTTTMASEAYKTLTAVGAIEPESSTTGTGKRRDYNNSYFNEDVMQINADDSDGAYDNDEMSDLDMEYNGREINKKNDKKMEAKWSVNDDDEPPPPYDSICPSSTSTYNAETCSRTKNLTESPTSSSPKRISFATPQARSKSTPPSSPKDVNSQTLPKRRQIRVRRNRRLIRRKSSLNEVSTPRAGSYDDPDELLLKVNDKLSDMIAQGRAALTSQVDITEVDMLLAEEREREERIMKEFGLQTPVGRKGRKNAVYSSDYEYFNSISDGNYSAPESSFYEYGYDSHSRHGSGEFTSTSRFEAPVGFPSNGNFNAPSQFSSPGMYHTPGVYNFPSNLGFGLGNNNNGGKIAESSSNDFMGTIPNRFQGSSSSNGFSDHSIPNGFGSGPVSGGFGGSVRFGGQQSFVPNVGPFVQNNNNGGFVNYGQGFGSNTGFGSNGAYGTSGMYHKNREFIY</sequence>
<dbReference type="EMBL" id="CAJVPP010000639">
    <property type="protein sequence ID" value="CAG8499977.1"/>
    <property type="molecule type" value="Genomic_DNA"/>
</dbReference>
<protein>
    <submittedName>
        <fullName evidence="2">16173_t:CDS:1</fullName>
    </submittedName>
</protein>
<gene>
    <name evidence="2" type="ORF">FMOSSE_LOCUS3986</name>
</gene>
<feature type="compositionally biased region" description="Basic residues" evidence="1">
    <location>
        <begin position="224"/>
        <end position="242"/>
    </location>
</feature>
<feature type="compositionally biased region" description="Polar residues" evidence="1">
    <location>
        <begin position="168"/>
        <end position="223"/>
    </location>
</feature>
<reference evidence="2" key="1">
    <citation type="submission" date="2021-06" db="EMBL/GenBank/DDBJ databases">
        <authorList>
            <person name="Kallberg Y."/>
            <person name="Tangrot J."/>
            <person name="Rosling A."/>
        </authorList>
    </citation>
    <scope>NUCLEOTIDE SEQUENCE</scope>
    <source>
        <strain evidence="2">87-6 pot B 2015</strain>
    </source>
</reference>
<feature type="region of interest" description="Disordered" evidence="1">
    <location>
        <begin position="1"/>
        <end position="52"/>
    </location>
</feature>
<feature type="compositionally biased region" description="Acidic residues" evidence="1">
    <location>
        <begin position="117"/>
        <end position="133"/>
    </location>
</feature>
<feature type="region of interest" description="Disordered" evidence="1">
    <location>
        <begin position="111"/>
        <end position="253"/>
    </location>
</feature>
<evidence type="ECO:0000313" key="3">
    <source>
        <dbReference type="Proteomes" id="UP000789375"/>
    </source>
</evidence>
<keyword evidence="3" id="KW-1185">Reference proteome</keyword>
<feature type="compositionally biased region" description="Low complexity" evidence="1">
    <location>
        <begin position="38"/>
        <end position="49"/>
    </location>
</feature>
<evidence type="ECO:0000256" key="1">
    <source>
        <dbReference type="SAM" id="MobiDB-lite"/>
    </source>
</evidence>
<organism evidence="2 3">
    <name type="scientific">Funneliformis mosseae</name>
    <name type="common">Endomycorrhizal fungus</name>
    <name type="synonym">Glomus mosseae</name>
    <dbReference type="NCBI Taxonomy" id="27381"/>
    <lineage>
        <taxon>Eukaryota</taxon>
        <taxon>Fungi</taxon>
        <taxon>Fungi incertae sedis</taxon>
        <taxon>Mucoromycota</taxon>
        <taxon>Glomeromycotina</taxon>
        <taxon>Glomeromycetes</taxon>
        <taxon>Glomerales</taxon>
        <taxon>Glomeraceae</taxon>
        <taxon>Funneliformis</taxon>
    </lineage>
</organism>